<dbReference type="InterPro" id="IPR057051">
    <property type="entry name" value="PARP14_RPM_1"/>
</dbReference>
<dbReference type="InterPro" id="IPR052056">
    <property type="entry name" value="Mono-ARTD/PARP"/>
</dbReference>
<feature type="region of interest" description="Disordered" evidence="9">
    <location>
        <begin position="81"/>
        <end position="131"/>
    </location>
</feature>
<proteinExistence type="inferred from homology"/>
<dbReference type="GO" id="GO:0070212">
    <property type="term" value="P:protein poly-ADP-ribosylation"/>
    <property type="evidence" value="ECO:0007669"/>
    <property type="project" value="TreeGrafter"/>
</dbReference>
<dbReference type="SMART" id="SM00506">
    <property type="entry name" value="A1pp"/>
    <property type="match status" value="3"/>
</dbReference>
<dbReference type="Pfam" id="PF23249">
    <property type="entry name" value="KH_PARP14_3"/>
    <property type="match status" value="1"/>
</dbReference>
<dbReference type="InterPro" id="IPR043472">
    <property type="entry name" value="Macro_dom-like"/>
</dbReference>
<dbReference type="CDD" id="cd02907">
    <property type="entry name" value="Macro_Af1521_BAL-like"/>
    <property type="match status" value="1"/>
</dbReference>
<dbReference type="Pfam" id="PF23085">
    <property type="entry name" value="RRM_PARP14_3"/>
    <property type="match status" value="2"/>
</dbReference>
<evidence type="ECO:0000256" key="9">
    <source>
        <dbReference type="SAM" id="MobiDB-lite"/>
    </source>
</evidence>
<dbReference type="InterPro" id="IPR057044">
    <property type="entry name" value="PARP14_KH_1"/>
</dbReference>
<dbReference type="Pfam" id="PF01661">
    <property type="entry name" value="Macro"/>
    <property type="match status" value="3"/>
</dbReference>
<dbReference type="InterPro" id="IPR057045">
    <property type="entry name" value="PARP14_KH_3"/>
</dbReference>
<dbReference type="Pfam" id="PF23248">
    <property type="entry name" value="KH_PARP14_2"/>
    <property type="match status" value="1"/>
</dbReference>
<organism evidence="13 14">
    <name type="scientific">Anser brachyrhynchus</name>
    <name type="common">Pink-footed goose</name>
    <dbReference type="NCBI Taxonomy" id="132585"/>
    <lineage>
        <taxon>Eukaryota</taxon>
        <taxon>Metazoa</taxon>
        <taxon>Chordata</taxon>
        <taxon>Craniata</taxon>
        <taxon>Vertebrata</taxon>
        <taxon>Euteleostomi</taxon>
        <taxon>Archelosauria</taxon>
        <taxon>Archosauria</taxon>
        <taxon>Dinosauria</taxon>
        <taxon>Saurischia</taxon>
        <taxon>Theropoda</taxon>
        <taxon>Coelurosauria</taxon>
        <taxon>Aves</taxon>
        <taxon>Neognathae</taxon>
        <taxon>Galloanserae</taxon>
        <taxon>Anseriformes</taxon>
        <taxon>Anatidae</taxon>
        <taxon>Anserinae</taxon>
        <taxon>Anser</taxon>
    </lineage>
</organism>
<dbReference type="SUPFAM" id="SSF56399">
    <property type="entry name" value="ADP-ribosylation"/>
    <property type="match status" value="1"/>
</dbReference>
<dbReference type="InterPro" id="IPR057049">
    <property type="entry name" value="PARP14_KH_8"/>
</dbReference>
<keyword evidence="4 7" id="KW-0520">NAD</keyword>
<feature type="domain" description="PARP catalytic" evidence="11">
    <location>
        <begin position="1710"/>
        <end position="1906"/>
    </location>
</feature>
<evidence type="ECO:0000259" key="10">
    <source>
        <dbReference type="PROSITE" id="PS50918"/>
    </source>
</evidence>
<keyword evidence="14" id="KW-1185">Reference proteome</keyword>
<dbReference type="PROSITE" id="PS51154">
    <property type="entry name" value="MACRO"/>
    <property type="match status" value="3"/>
</dbReference>
<dbReference type="Pfam" id="PF22005">
    <property type="entry name" value="WWE_1"/>
    <property type="match status" value="1"/>
</dbReference>
<dbReference type="Gene3D" id="3.30.720.50">
    <property type="match status" value="1"/>
</dbReference>
<evidence type="ECO:0000256" key="1">
    <source>
        <dbReference type="ARBA" id="ARBA00004123"/>
    </source>
</evidence>
<evidence type="ECO:0000259" key="12">
    <source>
        <dbReference type="PROSITE" id="PS51154"/>
    </source>
</evidence>
<dbReference type="InterPro" id="IPR012317">
    <property type="entry name" value="Poly(ADP-ribose)pol_cat_dom"/>
</dbReference>
<dbReference type="Pfam" id="PF23245">
    <property type="entry name" value="RRM_PARP14_2"/>
    <property type="match status" value="1"/>
</dbReference>
<sequence length="1906" mass="212652">MSGPRAAAFPLLVRGDWGAGEPPAALRKKLLLYFQSNKRSGGGECELRDGPGHLLVCFARPDVRQRVLDRQGHELDLGSRGRLSLLVTEPPADGDLPQEPGPAEEPGRAAGRRGVNEPSASLPTCKNEDASARLQQEKTETCADLEAETDSRNSVIVVTTAPGEEIEDEVVEMYFENKKKSGGGPIKSWVRKDQLMIITFHDKEDAQEVLQREHHSVKKINLFVKPWQVETIQEPFRVENSEAPLHSPLVVLENVQETVKNYMLIMLVENISGLSEEDGDFSVEMIPEIQAAVVAFTGSTDTEEIVKKLNQSQRVKKQNITARCLDLTKSVRAENIPPHTPSDYITIYFESKKNGGAQVVDVQQLHDEGAAIITFSDHKDVNNVLAKQHLLNKTPISVYPYYVSLGTALYGKEGPPIKMPDPVTVPLDPYICQFLWRKNGLTEAISSELANYNCEITWPKPSCAEPEVILKFSSAALSESKRSVARLIRTWNETVSTAFSRSISKYVAIKYQVSAEVWEAIKNSFVHDELLLIPGVSKDFLVLVGDKDVLKDVEQELKLLIEKATREIERQKKRTEEILLLNPGDFAILQSTGLEEKIHTEFPALHITYDSTQKLINLCGVPEEVYKVKGEILVNMHKMAKKTISIHPYIFQFLRSVDNETLSQSLFMSKQISAFYELDKDAVILKGNGAETLLKAEEEIKKELDYKSIALEDESVLEKKEWKMLTQQNCSNEAVVVTKIGSEIVVAGCSQAVAKAFEELFGFIDENTQVEKVIGGKPTVVIMYFEKEKTSVWDDLKKKGVKVDFGVLEKCRVISLRGPRREVLKGATLVEQILSSLHYKRVVINEPGAKSYFKEREHFFVACLKQEFNCLIKLEEEPEEHQEEQQKHSDVGKPHMQVTMGGVSIAVYQANLCTHHVDVVVNASNEDLKHIGGLAEALLQAAGPELQTRCNELVRNYGRLQPGRAVITGAGKLPCKNIIHAVGPRWSRDEAGKCVYLLKEAVKKSLQLAETYNHRSIAFPSVSGGIFGFPLQKCADSIVLSIKETLEEFRGESSLKEIHLVDITEDKVQAFTEALKKVFSDYEPSSRSVHQTKAVRQPTKRKTQTSMSFASVTTEEGLSIMLKKGSIEDATTDAVVVSVAKDLQLNNGPLGKALLSKAGPMLQEHLRGEGLQKTADEGSVFTTKGYNLDCKLVFHAVAPGWSQATASPKTVLGNIITECLQMAEKLFLKSITFPAIGTGNLGFPRSVVAKLLFDKVFEFSSKNKVNSLKEVHFVLHPKDKDNIQEFSDEFQNRYGNSVDKTVPDETSQATAFFGPVSTPAQDVYEMTIGSIVFQVAAGDITKEKGDVIVNVTNQSFSLKAGVSKAILEGAGKAVEDECAQLALQPNNGCITTQAGSLPCKKIIHVVGQDNIKVPVSKVLRECEIQQYASVTFPAIGTGQAGCLPDVAADEMMNAVIDFARSNTAPSVKTIKVVIFQPHLLSVFHTSMKKRGSPGKTKSKSFFSKLASLLNSEKQSPKGKHKAVLEKKIDQAVIQICGENKKQVEETETWLKSAILKEQFHTEIKDDSIFDFGEAEHEELCDLQKSRNIALYLTNNIIQISGVSKDVWFAYSSIQDMIHRVKAAKQEEVKAELLKNLIEWKYLENDSYVPFDRLTNMLLENAFEEKKEISVMIQKKKYTVNTVGKYAIDDQGQRKPIMRINKSEGQETTVLPEMWDDMQNQQLKVVELKPETKEYKEVAERFLKTIRSLKIEKIERIQNPFLWKAYQIKKRQMAEKNVNGDNEKILFHGTSKESLILINNTGFNRSYAGMHAANFGNGTYFAVNASYSAQDTYSKPDVDGKKYMYMARVLVGEYSQGKRGSITPAPKSASNSVDLFDSSTDNVNNPSMFIIFNDIQAYPEYLITFTR</sequence>
<dbReference type="EC" id="2.4.2.-" evidence="7"/>
<comment type="subcellular location">
    <subcellularLocation>
        <location evidence="1">Nucleus</location>
    </subcellularLocation>
</comment>
<feature type="coiled-coil region" evidence="8">
    <location>
        <begin position="547"/>
        <end position="581"/>
    </location>
</feature>
<dbReference type="PANTHER" id="PTHR14453:SF89">
    <property type="entry name" value="PROTEIN MONO-ADP-RIBOSYLTRANSFERASE PARP14"/>
    <property type="match status" value="1"/>
</dbReference>
<dbReference type="Pfam" id="PF23084">
    <property type="entry name" value="KH_PARP14_1"/>
    <property type="match status" value="1"/>
</dbReference>
<dbReference type="PROSITE" id="PS50918">
    <property type="entry name" value="WWE"/>
    <property type="match status" value="1"/>
</dbReference>
<dbReference type="SUPFAM" id="SSF117839">
    <property type="entry name" value="WWE domain"/>
    <property type="match status" value="1"/>
</dbReference>
<dbReference type="Pfam" id="PF00644">
    <property type="entry name" value="PARP"/>
    <property type="match status" value="1"/>
</dbReference>
<keyword evidence="8" id="KW-0175">Coiled coil</keyword>
<dbReference type="Gene3D" id="3.90.228.10">
    <property type="match status" value="1"/>
</dbReference>
<dbReference type="Pfam" id="PF23253">
    <property type="entry name" value="KH_PARP14_6"/>
    <property type="match status" value="1"/>
</dbReference>
<feature type="domain" description="Macro" evidence="12">
    <location>
        <begin position="1320"/>
        <end position="1491"/>
    </location>
</feature>
<dbReference type="InterPro" id="IPR034464">
    <property type="entry name" value="PAR10_RRM1_2"/>
</dbReference>
<dbReference type="Pfam" id="PF23251">
    <property type="entry name" value="KH_PARP14_4"/>
    <property type="match status" value="1"/>
</dbReference>
<dbReference type="GO" id="GO:1990404">
    <property type="term" value="F:NAD+-protein mono-ADP-ribosyltransferase activity"/>
    <property type="evidence" value="ECO:0007669"/>
    <property type="project" value="TreeGrafter"/>
</dbReference>
<dbReference type="Pfam" id="PF23252">
    <property type="entry name" value="KH_PARP14_5"/>
    <property type="match status" value="1"/>
</dbReference>
<dbReference type="FunFam" id="3.90.228.10:FF:000008">
    <property type="entry name" value="Poly [ADP-ribose] polymerase"/>
    <property type="match status" value="1"/>
</dbReference>
<feature type="region of interest" description="Disordered" evidence="9">
    <location>
        <begin position="1089"/>
        <end position="1108"/>
    </location>
</feature>
<dbReference type="InterPro" id="IPR057047">
    <property type="entry name" value="PARP14_KH_5"/>
</dbReference>
<comment type="similarity">
    <text evidence="6">Belongs to the ARTD/PARP family.</text>
</comment>
<dbReference type="CDD" id="cd02903">
    <property type="entry name" value="Macro_BAL-like"/>
    <property type="match status" value="2"/>
</dbReference>
<dbReference type="SUPFAM" id="SSF52949">
    <property type="entry name" value="Macro domain-like"/>
    <property type="match status" value="3"/>
</dbReference>
<evidence type="ECO:0000313" key="13">
    <source>
        <dbReference type="Ensembl" id="ENSABRP00000000314.1"/>
    </source>
</evidence>
<evidence type="ECO:0000256" key="6">
    <source>
        <dbReference type="ARBA" id="ARBA00024347"/>
    </source>
</evidence>
<dbReference type="CDD" id="cd12547">
    <property type="entry name" value="RRM1_2_PAR10"/>
    <property type="match status" value="1"/>
</dbReference>
<dbReference type="Proteomes" id="UP000694426">
    <property type="component" value="Unplaced"/>
</dbReference>
<dbReference type="GO" id="GO:0005737">
    <property type="term" value="C:cytoplasm"/>
    <property type="evidence" value="ECO:0007669"/>
    <property type="project" value="TreeGrafter"/>
</dbReference>
<dbReference type="InterPro" id="IPR057046">
    <property type="entry name" value="PARP14_KH_4"/>
</dbReference>
<dbReference type="InterPro" id="IPR012677">
    <property type="entry name" value="Nucleotide-bd_a/b_plait_sf"/>
</dbReference>
<dbReference type="GO" id="GO:0003714">
    <property type="term" value="F:transcription corepressor activity"/>
    <property type="evidence" value="ECO:0007669"/>
    <property type="project" value="TreeGrafter"/>
</dbReference>
<dbReference type="InterPro" id="IPR054596">
    <property type="entry name" value="PARP14_WWE"/>
</dbReference>
<dbReference type="CDD" id="cd01439">
    <property type="entry name" value="TCCD_inducible_PARP_like"/>
    <property type="match status" value="1"/>
</dbReference>
<dbReference type="GeneTree" id="ENSGT00940000154311"/>
<dbReference type="Pfam" id="PF23222">
    <property type="entry name" value="RRM_PARP14_1"/>
    <property type="match status" value="1"/>
</dbReference>
<evidence type="ECO:0000256" key="3">
    <source>
        <dbReference type="ARBA" id="ARBA00022679"/>
    </source>
</evidence>
<dbReference type="GO" id="GO:0005634">
    <property type="term" value="C:nucleus"/>
    <property type="evidence" value="ECO:0007669"/>
    <property type="project" value="UniProtKB-SubCell"/>
</dbReference>
<dbReference type="Pfam" id="PF23254">
    <property type="entry name" value="KH_PARP14_8"/>
    <property type="match status" value="1"/>
</dbReference>
<dbReference type="InterPro" id="IPR002589">
    <property type="entry name" value="Macro_dom"/>
</dbReference>
<evidence type="ECO:0000256" key="4">
    <source>
        <dbReference type="ARBA" id="ARBA00023027"/>
    </source>
</evidence>
<dbReference type="Gene3D" id="3.30.70.330">
    <property type="match status" value="3"/>
</dbReference>
<evidence type="ECO:0000259" key="11">
    <source>
        <dbReference type="PROSITE" id="PS51059"/>
    </source>
</evidence>
<evidence type="ECO:0000256" key="5">
    <source>
        <dbReference type="ARBA" id="ARBA00023242"/>
    </source>
</evidence>
<protein>
    <recommendedName>
        <fullName evidence="7">Poly [ADP-ribose] polymerase</fullName>
        <shortName evidence="7">PARP</shortName>
        <ecNumber evidence="7">2.4.2.-</ecNumber>
    </recommendedName>
</protein>
<dbReference type="PANTHER" id="PTHR14453">
    <property type="entry name" value="PARP/ZINC FINGER CCCH TYPE DOMAIN CONTAINING PROTEIN"/>
    <property type="match status" value="1"/>
</dbReference>
<dbReference type="GO" id="GO:0003950">
    <property type="term" value="F:NAD+ poly-ADP-ribosyltransferase activity"/>
    <property type="evidence" value="ECO:0007669"/>
    <property type="project" value="UniProtKB-UniRule"/>
</dbReference>
<reference evidence="13" key="2">
    <citation type="submission" date="2025-09" db="UniProtKB">
        <authorList>
            <consortium name="Ensembl"/>
        </authorList>
    </citation>
    <scope>IDENTIFICATION</scope>
</reference>
<evidence type="ECO:0000256" key="7">
    <source>
        <dbReference type="RuleBase" id="RU362114"/>
    </source>
</evidence>
<evidence type="ECO:0000313" key="14">
    <source>
        <dbReference type="Proteomes" id="UP000694426"/>
    </source>
</evidence>
<dbReference type="Gene3D" id="3.40.220.10">
    <property type="entry name" value="Leucine Aminopeptidase, subunit E, domain 1"/>
    <property type="match status" value="3"/>
</dbReference>
<dbReference type="InterPro" id="IPR037197">
    <property type="entry name" value="WWE_dom_sf"/>
</dbReference>
<keyword evidence="2 7" id="KW-0328">Glycosyltransferase</keyword>
<evidence type="ECO:0000256" key="2">
    <source>
        <dbReference type="ARBA" id="ARBA00022676"/>
    </source>
</evidence>
<dbReference type="InterPro" id="IPR057050">
    <property type="entry name" value="RRM_PARP14_2"/>
</dbReference>
<feature type="domain" description="Macro" evidence="12">
    <location>
        <begin position="892"/>
        <end position="1079"/>
    </location>
</feature>
<feature type="domain" description="WWE" evidence="10">
    <location>
        <begin position="1625"/>
        <end position="1698"/>
    </location>
</feature>
<accession>A0A8B9B873</accession>
<dbReference type="InterPro" id="IPR004170">
    <property type="entry name" value="WWE_dom"/>
</dbReference>
<reference evidence="13" key="1">
    <citation type="submission" date="2025-08" db="UniProtKB">
        <authorList>
            <consortium name="Ensembl"/>
        </authorList>
    </citation>
    <scope>IDENTIFICATION</scope>
</reference>
<dbReference type="GO" id="GO:0010629">
    <property type="term" value="P:negative regulation of gene expression"/>
    <property type="evidence" value="ECO:0007669"/>
    <property type="project" value="TreeGrafter"/>
</dbReference>
<name>A0A8B9B873_9AVES</name>
<feature type="domain" description="Macro" evidence="12">
    <location>
        <begin position="1107"/>
        <end position="1294"/>
    </location>
</feature>
<dbReference type="PROSITE" id="PS51059">
    <property type="entry name" value="PARP_CATALYTIC"/>
    <property type="match status" value="1"/>
</dbReference>
<dbReference type="InterPro" id="IPR057048">
    <property type="entry name" value="PARP14_KH_6"/>
</dbReference>
<evidence type="ECO:0000256" key="8">
    <source>
        <dbReference type="SAM" id="Coils"/>
    </source>
</evidence>
<dbReference type="Ensembl" id="ENSABRT00000000480.1">
    <property type="protein sequence ID" value="ENSABRP00000000314.1"/>
    <property type="gene ID" value="ENSABRG00000000352.1"/>
</dbReference>
<keyword evidence="5" id="KW-0539">Nucleus</keyword>
<keyword evidence="3 7" id="KW-0808">Transferase</keyword>
<dbReference type="InterPro" id="IPR057043">
    <property type="entry name" value="PARP14_KH_2"/>
</dbReference>